<comment type="caution">
    <text evidence="2">The sequence shown here is derived from an EMBL/GenBank/DDBJ whole genome shotgun (WGS) entry which is preliminary data.</text>
</comment>
<keyword evidence="3" id="KW-1185">Reference proteome</keyword>
<evidence type="ECO:0000313" key="3">
    <source>
        <dbReference type="Proteomes" id="UP000220922"/>
    </source>
</evidence>
<evidence type="ECO:0000313" key="2">
    <source>
        <dbReference type="EMBL" id="PDW00918.1"/>
    </source>
</evidence>
<dbReference type="Proteomes" id="UP000220922">
    <property type="component" value="Unassembled WGS sequence"/>
</dbReference>
<reference evidence="2 3" key="1">
    <citation type="submission" date="2016-05" db="EMBL/GenBank/DDBJ databases">
        <authorList>
            <person name="Lavstsen T."/>
            <person name="Jespersen J.S."/>
        </authorList>
    </citation>
    <scope>NUCLEOTIDE SEQUENCE [LARGE SCALE GENOMIC DNA]</scope>
    <source>
        <strain evidence="2 3">B7-9</strain>
    </source>
</reference>
<dbReference type="AlphaFoldDB" id="A0A2H3KR88"/>
<evidence type="ECO:0000256" key="1">
    <source>
        <dbReference type="SAM" id="Phobius"/>
    </source>
</evidence>
<feature type="transmembrane region" description="Helical" evidence="1">
    <location>
        <begin position="313"/>
        <end position="340"/>
    </location>
</feature>
<organism evidence="2 3">
    <name type="scientific">Candidatus Chloroploca asiatica</name>
    <dbReference type="NCBI Taxonomy" id="1506545"/>
    <lineage>
        <taxon>Bacteria</taxon>
        <taxon>Bacillati</taxon>
        <taxon>Chloroflexota</taxon>
        <taxon>Chloroflexia</taxon>
        <taxon>Chloroflexales</taxon>
        <taxon>Chloroflexineae</taxon>
        <taxon>Oscillochloridaceae</taxon>
        <taxon>Candidatus Chloroploca</taxon>
    </lineage>
</organism>
<dbReference type="EMBL" id="LYXE01000024">
    <property type="protein sequence ID" value="PDW00918.1"/>
    <property type="molecule type" value="Genomic_DNA"/>
</dbReference>
<keyword evidence="1" id="KW-0812">Transmembrane</keyword>
<accession>A0A2H3KR88</accession>
<keyword evidence="1" id="KW-1133">Transmembrane helix</keyword>
<sequence length="349" mass="39085">MRPGFGQPQLIFFCELESDELWVLLHDELLLAELSVHGYGVAVAMRHFDEPTAAAVRLLNQHRIPAIAWLLLSPDEGFWFHLQNYPQAVERYAAFRGWALKHGLHFQAIGLDIEPPRNEVDHIHRWGLRDLTRRAWLARENVLFASARLAYTELIARIHHDGAEVHTYQLPILADDRRAGTSLAQRALDIVDLPADVEVLICYSSAPLDTLGNDLGGALVASYGPAADSIAVGVVPGTSGRERSSEAPPPLSWEALERDLLLAARHTDTIYIYSLEGCAQRGLMGRLATINWDAEARVAFWKRSLVASARSGILLWMLAARFSRGLFAWLGWSLFAVMVARQMRRRTRG</sequence>
<proteinExistence type="predicted"/>
<name>A0A2H3KR88_9CHLR</name>
<keyword evidence="1" id="KW-0472">Membrane</keyword>
<dbReference type="OrthoDB" id="143774at2"/>
<protein>
    <submittedName>
        <fullName evidence="2">Uncharacterized protein</fullName>
    </submittedName>
</protein>
<gene>
    <name evidence="2" type="ORF">A9Q02_08580</name>
</gene>